<reference evidence="3 4" key="1">
    <citation type="submission" date="2014-03" db="EMBL/GenBank/DDBJ databases">
        <title>The Genome Sequence of Plasmodium fragile nilgiri.</title>
        <authorList>
            <consortium name="The Broad Institute Genomics Platform"/>
            <consortium name="The Broad Institute Genome Sequencing Center for Infectious Disease"/>
            <person name="Neafsey D."/>
            <person name="Duraisingh M."/>
            <person name="Young S.K."/>
            <person name="Zeng Q."/>
            <person name="Gargeya S."/>
            <person name="Abouelleil A."/>
            <person name="Alvarado L."/>
            <person name="Chapman S.B."/>
            <person name="Gainer-Dewar J."/>
            <person name="Goldberg J."/>
            <person name="Griggs A."/>
            <person name="Gujja S."/>
            <person name="Hansen M."/>
            <person name="Howarth C."/>
            <person name="Imamovic A."/>
            <person name="Larimer J."/>
            <person name="Pearson M."/>
            <person name="Poon T.W."/>
            <person name="Priest M."/>
            <person name="Roberts A."/>
            <person name="Saif S."/>
            <person name="Shea T."/>
            <person name="Sykes S."/>
            <person name="Wortman J."/>
            <person name="Nusbaum C."/>
            <person name="Birren B."/>
        </authorList>
    </citation>
    <scope>NUCLEOTIDE SEQUENCE [LARGE SCALE GENOMIC DNA]</scope>
    <source>
        <strain evidence="4">nilgiri</strain>
    </source>
</reference>
<keyword evidence="2" id="KW-0472">Membrane</keyword>
<dbReference type="EMBL" id="KQ001648">
    <property type="protein sequence ID" value="KJP89844.1"/>
    <property type="molecule type" value="Genomic_DNA"/>
</dbReference>
<feature type="region of interest" description="Disordered" evidence="1">
    <location>
        <begin position="548"/>
        <end position="612"/>
    </location>
</feature>
<feature type="transmembrane region" description="Helical" evidence="2">
    <location>
        <begin position="712"/>
        <end position="731"/>
    </location>
</feature>
<feature type="transmembrane region" description="Helical" evidence="2">
    <location>
        <begin position="674"/>
        <end position="691"/>
    </location>
</feature>
<dbReference type="RefSeq" id="XP_012333626.1">
    <property type="nucleotide sequence ID" value="XM_012478203.1"/>
</dbReference>
<keyword evidence="4" id="KW-1185">Reference proteome</keyword>
<feature type="transmembrane region" description="Helical" evidence="2">
    <location>
        <begin position="469"/>
        <end position="486"/>
    </location>
</feature>
<evidence type="ECO:0000313" key="3">
    <source>
        <dbReference type="EMBL" id="KJP89844.1"/>
    </source>
</evidence>
<dbReference type="OMA" id="WIPKITI"/>
<organism evidence="3 4">
    <name type="scientific">Plasmodium fragile</name>
    <dbReference type="NCBI Taxonomy" id="5857"/>
    <lineage>
        <taxon>Eukaryota</taxon>
        <taxon>Sar</taxon>
        <taxon>Alveolata</taxon>
        <taxon>Apicomplexa</taxon>
        <taxon>Aconoidasida</taxon>
        <taxon>Haemosporida</taxon>
        <taxon>Plasmodiidae</taxon>
        <taxon>Plasmodium</taxon>
        <taxon>Plasmodium (Plasmodium)</taxon>
    </lineage>
</organism>
<evidence type="ECO:0000256" key="1">
    <source>
        <dbReference type="SAM" id="MobiDB-lite"/>
    </source>
</evidence>
<accession>A0A0D9QRZ9</accession>
<gene>
    <name evidence="3" type="ORF">AK88_00555</name>
</gene>
<evidence type="ECO:0000313" key="4">
    <source>
        <dbReference type="Proteomes" id="UP000054561"/>
    </source>
</evidence>
<feature type="transmembrane region" description="Helical" evidence="2">
    <location>
        <begin position="1069"/>
        <end position="1091"/>
    </location>
</feature>
<feature type="compositionally biased region" description="Basic and acidic residues" evidence="1">
    <location>
        <begin position="548"/>
        <end position="558"/>
    </location>
</feature>
<dbReference type="GeneID" id="24265869"/>
<feature type="transmembrane region" description="Helical" evidence="2">
    <location>
        <begin position="928"/>
        <end position="949"/>
    </location>
</feature>
<feature type="transmembrane region" description="Helical" evidence="2">
    <location>
        <begin position="751"/>
        <end position="770"/>
    </location>
</feature>
<dbReference type="Proteomes" id="UP000054561">
    <property type="component" value="Unassembled WGS sequence"/>
</dbReference>
<sequence length="1122" mass="130804">MLRSTGKKATIAASEKAKEKNKIYNRRIDKEIKNLKQSKLLDDKNVYITVNQDNEEEENNDQVVFGNRLDNTNRNTYLLLLETFSDQYFQSENFFVSNFMNHIKIVKEKIKGGACLTNDHGNNNPSVLGQLDKYGEYKNTLCPFFGMYETLCLESIFESFQNFLSEICFFMQIFETFKSGFMREQCIFGGMTEEDGAEENIPSEGHKNSEFSFFTNTFFEIIYKDFTTHLQTIQREVIIKLQKDEAYEDKSFYEIFSQFFHKYYRIKESVVFSFFIFEDYPFSKPYVNIENLPFCFFKKKTHKKLKGDKYNQKNILNILLHQSNNVWIPKITIGNLFEECQKLVHVIFFFYQYKVYLFYYYLMKHKIFALFLKSNCKVNLETYPLVYAYVAGVDKKLVAQKTKKKKNYSNLMYSMDNCECINQDFLLYKFFYNYKKIKSSLASHGLHDKGKTTALTGHLMQMKKKRYKYYIYLFFLFFLFFLPLFIKNVFIYQTEEIQHYLQNAGNSGFVYFENVASDTQALGNHPLFWVYMGGIKRVSSAWMGDDVKEEHPASEGDAHTVGGQTHKEEASIPGEGQEGRVTSSAASTPHHGEKSNRMNTDVKSAQNKGKSGDPPKVLITILLAISEFFLFTLGVIYNLRLLKKRIEHNNLVLNICSAMLILYSPIFISKNTNYVTTLSLGLLFWAINLILQKKMYMSICVYFISIYFDLRNLSFFVPFLFIYVYISSMYVRRKGNKVKTSLKNWCHVLRYVFVYVLSYGLITYILFYIFSGDQIGWVGTAKRCVHFLGAHLERAGEAIAGRSYITSSTRATTGHNGSIHTGRFVNGGNILIVGNSYRTQIFFLSFIPHILSVLINYLLVVNSIPKLYVSLVVSCIMFFFTSWGDSNSCDYFLTLLLILQFLFINVVRSSSTLFNVLISSFIVLTSDSFNVCLFCLFIFYFAVHIYLMFPWVNFLPNVNYHFRVCFHLLSQVYRYCVCNLLHVYETSIKNVALSFVVILFPHSSSVTEPLHEKNTRYIIQRKDIQRKIIFCLCSHLSRDILHLPLTSFSLALFLLLGFLRLHFPQRSPRIALCTLKCLVVTTLLTILVLLYTKRKQFRKLDFLSIPHSAGKRAFPLERPKKL</sequence>
<keyword evidence="2" id="KW-0812">Transmembrane</keyword>
<dbReference type="VEuPathDB" id="PlasmoDB:AK88_00555"/>
<feature type="region of interest" description="Disordered" evidence="1">
    <location>
        <begin position="1"/>
        <end position="20"/>
    </location>
</feature>
<feature type="transmembrane region" description="Helical" evidence="2">
    <location>
        <begin position="1040"/>
        <end position="1063"/>
    </location>
</feature>
<feature type="compositionally biased region" description="Polar residues" evidence="1">
    <location>
        <begin position="597"/>
        <end position="609"/>
    </location>
</feature>
<dbReference type="OrthoDB" id="372506at2759"/>
<proteinExistence type="predicted"/>
<feature type="transmembrane region" description="Helical" evidence="2">
    <location>
        <begin position="891"/>
        <end position="908"/>
    </location>
</feature>
<dbReference type="AlphaFoldDB" id="A0A0D9QRZ9"/>
<keyword evidence="2" id="KW-1133">Transmembrane helix</keyword>
<feature type="transmembrane region" description="Helical" evidence="2">
    <location>
        <begin position="867"/>
        <end position="884"/>
    </location>
</feature>
<protein>
    <submittedName>
        <fullName evidence="3">Uncharacterized protein</fullName>
    </submittedName>
</protein>
<name>A0A0D9QRZ9_PLAFR</name>
<feature type="transmembrane region" description="Helical" evidence="2">
    <location>
        <begin position="841"/>
        <end position="861"/>
    </location>
</feature>
<evidence type="ECO:0000256" key="2">
    <source>
        <dbReference type="SAM" id="Phobius"/>
    </source>
</evidence>
<feature type="transmembrane region" description="Helical" evidence="2">
    <location>
        <begin position="343"/>
        <end position="362"/>
    </location>
</feature>
<feature type="transmembrane region" description="Helical" evidence="2">
    <location>
        <begin position="617"/>
        <end position="639"/>
    </location>
</feature>
<feature type="transmembrane region" description="Helical" evidence="2">
    <location>
        <begin position="651"/>
        <end position="668"/>
    </location>
</feature>